<evidence type="ECO:0000256" key="1">
    <source>
        <dbReference type="SAM" id="Phobius"/>
    </source>
</evidence>
<dbReference type="Proteomes" id="UP001530315">
    <property type="component" value="Unassembled WGS sequence"/>
</dbReference>
<keyword evidence="3" id="KW-1185">Reference proteome</keyword>
<comment type="caution">
    <text evidence="2">The sequence shown here is derived from an EMBL/GenBank/DDBJ whole genome shotgun (WGS) entry which is preliminary data.</text>
</comment>
<gene>
    <name evidence="2" type="ORF">ACHAW5_001931</name>
</gene>
<accession>A0ABD3MD11</accession>
<keyword evidence="1" id="KW-0472">Membrane</keyword>
<feature type="transmembrane region" description="Helical" evidence="1">
    <location>
        <begin position="36"/>
        <end position="58"/>
    </location>
</feature>
<dbReference type="AlphaFoldDB" id="A0ABD3MD11"/>
<reference evidence="2 3" key="1">
    <citation type="submission" date="2024-10" db="EMBL/GenBank/DDBJ databases">
        <title>Updated reference genomes for cyclostephanoid diatoms.</title>
        <authorList>
            <person name="Roberts W.R."/>
            <person name="Alverson A.J."/>
        </authorList>
    </citation>
    <scope>NUCLEOTIDE SEQUENCE [LARGE SCALE GENOMIC DNA]</scope>
    <source>
        <strain evidence="2 3">AJA276-08</strain>
    </source>
</reference>
<proteinExistence type="predicted"/>
<keyword evidence="1" id="KW-0812">Transmembrane</keyword>
<sequence>MAARPVLTLLFDASPNVIKAAQASHRAYKRLPMEHVQLVAGAVLCFFGGFYPALFAALQASIAAEHGGLSTVRKALLALSEEVMVIIEESKKDDKLDADNNGKADASELAGGELVRRKVKLVLTKMNPEKVNDALSSIYKGASARRAVHFGFCIKAVFNDITFYDVILLYSLDVRAGRSYHSICPDHRFGIDHQRFLEEICGSRTLADSQEGHPERIPGKDSSSFASIREIIFILVIFPLSSPKKWCPVLLGWLCTSIGISIAWKIQTVLSAFASALAGGLIMSRAMLHVFSNGTKDHNETRADEVASYAFAALGFYFQYSMSFSAPFPLNVILFPVELTDYCIRWAVTKE</sequence>
<dbReference type="EMBL" id="JALLAZ020001843">
    <property type="protein sequence ID" value="KAL3761823.1"/>
    <property type="molecule type" value="Genomic_DNA"/>
</dbReference>
<name>A0ABD3MD11_9STRA</name>
<keyword evidence="1" id="KW-1133">Transmembrane helix</keyword>
<organism evidence="2 3">
    <name type="scientific">Stephanodiscus triporus</name>
    <dbReference type="NCBI Taxonomy" id="2934178"/>
    <lineage>
        <taxon>Eukaryota</taxon>
        <taxon>Sar</taxon>
        <taxon>Stramenopiles</taxon>
        <taxon>Ochrophyta</taxon>
        <taxon>Bacillariophyta</taxon>
        <taxon>Coscinodiscophyceae</taxon>
        <taxon>Thalassiosirophycidae</taxon>
        <taxon>Stephanodiscales</taxon>
        <taxon>Stephanodiscaceae</taxon>
        <taxon>Stephanodiscus</taxon>
    </lineage>
</organism>
<protein>
    <submittedName>
        <fullName evidence="2">Uncharacterized protein</fullName>
    </submittedName>
</protein>
<evidence type="ECO:0000313" key="3">
    <source>
        <dbReference type="Proteomes" id="UP001530315"/>
    </source>
</evidence>
<evidence type="ECO:0000313" key="2">
    <source>
        <dbReference type="EMBL" id="KAL3761823.1"/>
    </source>
</evidence>